<dbReference type="SUPFAM" id="SSF52980">
    <property type="entry name" value="Restriction endonuclease-like"/>
    <property type="match status" value="1"/>
</dbReference>
<evidence type="ECO:0000313" key="3">
    <source>
        <dbReference type="EMBL" id="OGC35037.1"/>
    </source>
</evidence>
<gene>
    <name evidence="3" type="ORF">A2462_05860</name>
</gene>
<dbReference type="Proteomes" id="UP000177309">
    <property type="component" value="Unassembled WGS sequence"/>
</dbReference>
<dbReference type="NCBIfam" id="NF009154">
    <property type="entry name" value="PRK12497.3-3"/>
    <property type="match status" value="1"/>
</dbReference>
<proteinExistence type="inferred from homology"/>
<dbReference type="EMBL" id="MEUI01000010">
    <property type="protein sequence ID" value="OGC35037.1"/>
    <property type="molecule type" value="Genomic_DNA"/>
</dbReference>
<dbReference type="Gene3D" id="3.40.1350.10">
    <property type="match status" value="1"/>
</dbReference>
<evidence type="ECO:0000256" key="2">
    <source>
        <dbReference type="HAMAP-Rule" id="MF_00048"/>
    </source>
</evidence>
<dbReference type="AlphaFoldDB" id="A0A1F4TQX5"/>
<dbReference type="NCBIfam" id="NF009150">
    <property type="entry name" value="PRK12497.1-3"/>
    <property type="match status" value="1"/>
</dbReference>
<dbReference type="NCBIfam" id="TIGR00252">
    <property type="entry name" value="YraN family protein"/>
    <property type="match status" value="1"/>
</dbReference>
<evidence type="ECO:0000256" key="1">
    <source>
        <dbReference type="ARBA" id="ARBA00006738"/>
    </source>
</evidence>
<evidence type="ECO:0000313" key="4">
    <source>
        <dbReference type="Proteomes" id="UP000177309"/>
    </source>
</evidence>
<dbReference type="InterPro" id="IPR011335">
    <property type="entry name" value="Restrct_endonuc-II-like"/>
</dbReference>
<dbReference type="InterPro" id="IPR011856">
    <property type="entry name" value="tRNA_endonuc-like_dom_sf"/>
</dbReference>
<dbReference type="Pfam" id="PF02021">
    <property type="entry name" value="UPF0102"/>
    <property type="match status" value="1"/>
</dbReference>
<dbReference type="GO" id="GO:0003676">
    <property type="term" value="F:nucleic acid binding"/>
    <property type="evidence" value="ECO:0007669"/>
    <property type="project" value="InterPro"/>
</dbReference>
<dbReference type="PANTHER" id="PTHR34039">
    <property type="entry name" value="UPF0102 PROTEIN YRAN"/>
    <property type="match status" value="1"/>
</dbReference>
<reference evidence="3 4" key="1">
    <citation type="journal article" date="2016" name="Nat. Commun.">
        <title>Thousands of microbial genomes shed light on interconnected biogeochemical processes in an aquifer system.</title>
        <authorList>
            <person name="Anantharaman K."/>
            <person name="Brown C.T."/>
            <person name="Hug L.A."/>
            <person name="Sharon I."/>
            <person name="Castelle C.J."/>
            <person name="Probst A.J."/>
            <person name="Thomas B.C."/>
            <person name="Singh A."/>
            <person name="Wilkins M.J."/>
            <person name="Karaoz U."/>
            <person name="Brodie E.L."/>
            <person name="Williams K.H."/>
            <person name="Hubbard S.S."/>
            <person name="Banfield J.F."/>
        </authorList>
    </citation>
    <scope>NUCLEOTIDE SEQUENCE [LARGE SCALE GENOMIC DNA]</scope>
</reference>
<dbReference type="CDD" id="cd20736">
    <property type="entry name" value="PoNe_Nuclease"/>
    <property type="match status" value="1"/>
</dbReference>
<sequence length="122" mass="14058">MGKESYLLGKEGEQIAQRYLSEQGFRIIVTNFRSAQGEIDLVAQDGDFLVFVEVKSYSFRSYGTPVGAITKNKKRSLIHAARTYIVRHNIKDIYCRFDVLTIFNKQDGTQVIEHYRNAFTIN</sequence>
<dbReference type="PANTHER" id="PTHR34039:SF1">
    <property type="entry name" value="UPF0102 PROTEIN YRAN"/>
    <property type="match status" value="1"/>
</dbReference>
<accession>A0A1F4TQX5</accession>
<comment type="similarity">
    <text evidence="1 2">Belongs to the UPF0102 family.</text>
</comment>
<protein>
    <recommendedName>
        <fullName evidence="2">UPF0102 protein A2462_05860</fullName>
    </recommendedName>
</protein>
<name>A0A1F4TQX5_UNCSA</name>
<comment type="caution">
    <text evidence="3">The sequence shown here is derived from an EMBL/GenBank/DDBJ whole genome shotgun (WGS) entry which is preliminary data.</text>
</comment>
<dbReference type="HAMAP" id="MF_00048">
    <property type="entry name" value="UPF0102"/>
    <property type="match status" value="1"/>
</dbReference>
<dbReference type="InterPro" id="IPR003509">
    <property type="entry name" value="UPF0102_YraN-like"/>
</dbReference>
<organism evidence="3 4">
    <name type="scientific">candidate division WOR-1 bacterium RIFOXYC2_FULL_41_25</name>
    <dbReference type="NCBI Taxonomy" id="1802586"/>
    <lineage>
        <taxon>Bacteria</taxon>
        <taxon>Bacillati</taxon>
        <taxon>Saganbacteria</taxon>
    </lineage>
</organism>